<dbReference type="PANTHER" id="PTHR34598:SF3">
    <property type="entry name" value="OXIDOREDUCTASE AN1597"/>
    <property type="match status" value="1"/>
</dbReference>
<evidence type="ECO:0000256" key="1">
    <source>
        <dbReference type="ARBA" id="ARBA00023604"/>
    </source>
</evidence>
<dbReference type="GO" id="GO:0016491">
    <property type="term" value="F:oxidoreductase activity"/>
    <property type="evidence" value="ECO:0007669"/>
    <property type="project" value="InterPro"/>
</dbReference>
<dbReference type="Proteomes" id="UP000235786">
    <property type="component" value="Unassembled WGS sequence"/>
</dbReference>
<dbReference type="InterPro" id="IPR044053">
    <property type="entry name" value="AsaB-like"/>
</dbReference>
<dbReference type="STRING" id="1149755.A0A2J6S022"/>
<dbReference type="AlphaFoldDB" id="A0A2J6S022"/>
<keyword evidence="3" id="KW-1185">Reference proteome</keyword>
<evidence type="ECO:0000313" key="2">
    <source>
        <dbReference type="EMBL" id="PMD44117.1"/>
    </source>
</evidence>
<accession>A0A2J6S022</accession>
<organism evidence="2 3">
    <name type="scientific">Hyaloscypha variabilis (strain UAMH 11265 / GT02V1 / F)</name>
    <name type="common">Meliniomyces variabilis</name>
    <dbReference type="NCBI Taxonomy" id="1149755"/>
    <lineage>
        <taxon>Eukaryota</taxon>
        <taxon>Fungi</taxon>
        <taxon>Dikarya</taxon>
        <taxon>Ascomycota</taxon>
        <taxon>Pezizomycotina</taxon>
        <taxon>Leotiomycetes</taxon>
        <taxon>Helotiales</taxon>
        <taxon>Hyaloscyphaceae</taxon>
        <taxon>Hyaloscypha</taxon>
        <taxon>Hyaloscypha variabilis</taxon>
    </lineage>
</organism>
<dbReference type="OrthoDB" id="412788at2759"/>
<proteinExistence type="inferred from homology"/>
<comment type="similarity">
    <text evidence="1">Belongs to the asaB hydroxylase/desaturase family.</text>
</comment>
<evidence type="ECO:0008006" key="4">
    <source>
        <dbReference type="Google" id="ProtNLM"/>
    </source>
</evidence>
<name>A0A2J6S022_HYAVF</name>
<dbReference type="PANTHER" id="PTHR34598">
    <property type="entry name" value="BLL6449 PROTEIN"/>
    <property type="match status" value="1"/>
</dbReference>
<gene>
    <name evidence="2" type="ORF">L207DRAFT_272083</name>
</gene>
<evidence type="ECO:0000313" key="3">
    <source>
        <dbReference type="Proteomes" id="UP000235786"/>
    </source>
</evidence>
<protein>
    <recommendedName>
        <fullName evidence="4">CmcJ-like methyltransferase</fullName>
    </recommendedName>
</protein>
<reference evidence="2 3" key="1">
    <citation type="submission" date="2016-04" db="EMBL/GenBank/DDBJ databases">
        <title>A degradative enzymes factory behind the ericoid mycorrhizal symbiosis.</title>
        <authorList>
            <consortium name="DOE Joint Genome Institute"/>
            <person name="Martino E."/>
            <person name="Morin E."/>
            <person name="Grelet G."/>
            <person name="Kuo A."/>
            <person name="Kohler A."/>
            <person name="Daghino S."/>
            <person name="Barry K."/>
            <person name="Choi C."/>
            <person name="Cichocki N."/>
            <person name="Clum A."/>
            <person name="Copeland A."/>
            <person name="Hainaut M."/>
            <person name="Haridas S."/>
            <person name="Labutti K."/>
            <person name="Lindquist E."/>
            <person name="Lipzen A."/>
            <person name="Khouja H.-R."/>
            <person name="Murat C."/>
            <person name="Ohm R."/>
            <person name="Olson A."/>
            <person name="Spatafora J."/>
            <person name="Veneault-Fourrey C."/>
            <person name="Henrissat B."/>
            <person name="Grigoriev I."/>
            <person name="Martin F."/>
            <person name="Perotto S."/>
        </authorList>
    </citation>
    <scope>NUCLEOTIDE SEQUENCE [LARGE SCALE GENOMIC DNA]</scope>
    <source>
        <strain evidence="2 3">F</strain>
    </source>
</reference>
<sequence length="281" mass="32330">MVLSTDATVLYLERLEKYETEKPYEVMFDLAEFGDNARQTNCCLQPTPVSFLNARKSAKPFTLNSNGFQLLHAPSTLQGDDFENEDLVRKIYLPHVMECVARVLDEPAEMHILNHKIRKRNSVFPSVVMEESKYLQPIPSAHCDFSPGGAPPALEGIISRNPHLKDRPFQIINVWRLMRGPTSDWPLAVCDYQTIDLEKDIEECDRVASDRLTESVLLYPNPNHRWYFYYSQTVDEVLIFRNCDSRGYTVPFGVHVSFDFQSDVLPKLARESVEARVACFF</sequence>
<dbReference type="EMBL" id="KZ613941">
    <property type="protein sequence ID" value="PMD44117.1"/>
    <property type="molecule type" value="Genomic_DNA"/>
</dbReference>
<dbReference type="NCBIfam" id="NF041278">
    <property type="entry name" value="CmcJ_NvfI_EfuI"/>
    <property type="match status" value="1"/>
</dbReference>